<name>A0A853FG86_9BURK</name>
<evidence type="ECO:0000313" key="2">
    <source>
        <dbReference type="Proteomes" id="UP000580517"/>
    </source>
</evidence>
<sequence>MDNPFGDSEEQSEGKRRYLMLISAGKDNAKAIQKTLKNIQDTVDKKAWPLWVDSKGIGVFMETDLVAWEIRQAAFDGVAGDFSDIKDAMLVEVGADWYASEDSAMKNWLKAHVGAPLVPPLDSRLRRRRGGPK</sequence>
<protein>
    <submittedName>
        <fullName evidence="1">Uncharacterized protein</fullName>
    </submittedName>
</protein>
<dbReference type="OrthoDB" id="8655838at2"/>
<proteinExistence type="predicted"/>
<reference evidence="1 2" key="1">
    <citation type="submission" date="2020-07" db="EMBL/GenBank/DDBJ databases">
        <title>Taxonomic revisions and descriptions of new bacterial species based on genomic comparisons in the high-G+C-content subgroup of the family Alcaligenaceae.</title>
        <authorList>
            <person name="Szabo A."/>
            <person name="Felfoldi T."/>
        </authorList>
    </citation>
    <scope>NUCLEOTIDE SEQUENCE [LARGE SCALE GENOMIC DNA]</scope>
    <source>
        <strain evidence="1 2">DSM 25264</strain>
    </source>
</reference>
<keyword evidence="2" id="KW-1185">Reference proteome</keyword>
<comment type="caution">
    <text evidence="1">The sequence shown here is derived from an EMBL/GenBank/DDBJ whole genome shotgun (WGS) entry which is preliminary data.</text>
</comment>
<dbReference type="EMBL" id="JACCEW010000008">
    <property type="protein sequence ID" value="NYT38897.1"/>
    <property type="molecule type" value="Genomic_DNA"/>
</dbReference>
<accession>A0A853FG86</accession>
<dbReference type="Proteomes" id="UP000580517">
    <property type="component" value="Unassembled WGS sequence"/>
</dbReference>
<dbReference type="AlphaFoldDB" id="A0A853FG86"/>
<dbReference type="RefSeq" id="WP_129971423.1">
    <property type="nucleotide sequence ID" value="NZ_JACCEW010000008.1"/>
</dbReference>
<evidence type="ECO:0000313" key="1">
    <source>
        <dbReference type="EMBL" id="NYT38897.1"/>
    </source>
</evidence>
<organism evidence="1 2">
    <name type="scientific">Allopusillimonas soli</name>
    <dbReference type="NCBI Taxonomy" id="659016"/>
    <lineage>
        <taxon>Bacteria</taxon>
        <taxon>Pseudomonadati</taxon>
        <taxon>Pseudomonadota</taxon>
        <taxon>Betaproteobacteria</taxon>
        <taxon>Burkholderiales</taxon>
        <taxon>Alcaligenaceae</taxon>
        <taxon>Allopusillimonas</taxon>
    </lineage>
</organism>
<gene>
    <name evidence="1" type="ORF">H0A68_18635</name>
</gene>